<keyword evidence="3 12" id="KW-0378">Hydrolase</keyword>
<evidence type="ECO:0000256" key="3">
    <source>
        <dbReference type="ARBA" id="ARBA00022801"/>
    </source>
</evidence>
<dbReference type="PANTHER" id="PTHR11070">
    <property type="entry name" value="UVRD / RECB / PCRA DNA HELICASE FAMILY MEMBER"/>
    <property type="match status" value="1"/>
</dbReference>
<comment type="catalytic activity">
    <reaction evidence="8">
        <text>Couples ATP hydrolysis with the unwinding of duplex DNA by translocating in the 3'-5' direction.</text>
        <dbReference type="EC" id="5.6.2.4"/>
    </reaction>
</comment>
<dbReference type="OrthoDB" id="9806690at2"/>
<dbReference type="GO" id="GO:0043138">
    <property type="term" value="F:3'-5' DNA helicase activity"/>
    <property type="evidence" value="ECO:0007669"/>
    <property type="project" value="UniProtKB-EC"/>
</dbReference>
<dbReference type="GO" id="GO:0016887">
    <property type="term" value="F:ATP hydrolysis activity"/>
    <property type="evidence" value="ECO:0007669"/>
    <property type="project" value="RHEA"/>
</dbReference>
<feature type="binding site" evidence="12">
    <location>
        <begin position="29"/>
        <end position="36"/>
    </location>
    <ligand>
        <name>ATP</name>
        <dbReference type="ChEBI" id="CHEBI:30616"/>
    </ligand>
</feature>
<dbReference type="AlphaFoldDB" id="A0A451D1R9"/>
<accession>A0A451D1R9</accession>
<dbReference type="GO" id="GO:0005829">
    <property type="term" value="C:cytosol"/>
    <property type="evidence" value="ECO:0007669"/>
    <property type="project" value="TreeGrafter"/>
</dbReference>
<dbReference type="NCBIfam" id="NF008743">
    <property type="entry name" value="PRK11773.1"/>
    <property type="match status" value="1"/>
</dbReference>
<keyword evidence="7" id="KW-0413">Isomerase</keyword>
<organism evidence="15 16">
    <name type="scientific">Candidatus Erwinia haradaeae</name>
    <dbReference type="NCBI Taxonomy" id="1922217"/>
    <lineage>
        <taxon>Bacteria</taxon>
        <taxon>Pseudomonadati</taxon>
        <taxon>Pseudomonadota</taxon>
        <taxon>Gammaproteobacteria</taxon>
        <taxon>Enterobacterales</taxon>
        <taxon>Erwiniaceae</taxon>
        <taxon>Erwinia</taxon>
    </lineage>
</organism>
<dbReference type="GO" id="GO:0003677">
    <property type="term" value="F:DNA binding"/>
    <property type="evidence" value="ECO:0007669"/>
    <property type="project" value="UniProtKB-KW"/>
</dbReference>
<dbReference type="Pfam" id="PF13361">
    <property type="entry name" value="UvrD_C"/>
    <property type="match status" value="1"/>
</dbReference>
<keyword evidence="2 12" id="KW-0547">Nucleotide-binding</keyword>
<evidence type="ECO:0000256" key="12">
    <source>
        <dbReference type="PROSITE-ProRule" id="PRU00560"/>
    </source>
</evidence>
<evidence type="ECO:0000256" key="2">
    <source>
        <dbReference type="ARBA" id="ARBA00022741"/>
    </source>
</evidence>
<dbReference type="Gene3D" id="1.10.10.160">
    <property type="match status" value="1"/>
</dbReference>
<dbReference type="PROSITE" id="PS51198">
    <property type="entry name" value="UVRD_HELICASE_ATP_BIND"/>
    <property type="match status" value="1"/>
</dbReference>
<evidence type="ECO:0000256" key="9">
    <source>
        <dbReference type="ARBA" id="ARBA00034808"/>
    </source>
</evidence>
<evidence type="ECO:0000259" key="13">
    <source>
        <dbReference type="PROSITE" id="PS51198"/>
    </source>
</evidence>
<dbReference type="InterPro" id="IPR014016">
    <property type="entry name" value="UvrD-like_ATP-bd"/>
</dbReference>
<dbReference type="InterPro" id="IPR000212">
    <property type="entry name" value="DNA_helicase_UvrD/REP"/>
</dbReference>
<evidence type="ECO:0000256" key="8">
    <source>
        <dbReference type="ARBA" id="ARBA00034617"/>
    </source>
</evidence>
<evidence type="ECO:0000256" key="7">
    <source>
        <dbReference type="ARBA" id="ARBA00023235"/>
    </source>
</evidence>
<protein>
    <recommendedName>
        <fullName evidence="9">DNA 3'-5' helicase</fullName>
        <ecNumber evidence="9">5.6.2.4</ecNumber>
    </recommendedName>
    <alternativeName>
        <fullName evidence="10">DNA 3'-5' helicase II</fullName>
    </alternativeName>
</protein>
<dbReference type="Proteomes" id="UP000294412">
    <property type="component" value="Chromosome"/>
</dbReference>
<feature type="domain" description="UvrD-like helicase ATP-binding" evidence="13">
    <location>
        <begin position="8"/>
        <end position="286"/>
    </location>
</feature>
<gene>
    <name evidence="15" type="primary">uvrD</name>
    <name evidence="15" type="ORF">ERCICUMA2628_107</name>
</gene>
<dbReference type="GO" id="GO:0033202">
    <property type="term" value="C:DNA helicase complex"/>
    <property type="evidence" value="ECO:0007669"/>
    <property type="project" value="TreeGrafter"/>
</dbReference>
<evidence type="ECO:0000256" key="10">
    <source>
        <dbReference type="ARBA" id="ARBA00034923"/>
    </source>
</evidence>
<evidence type="ECO:0000256" key="6">
    <source>
        <dbReference type="ARBA" id="ARBA00023125"/>
    </source>
</evidence>
<comment type="catalytic activity">
    <reaction evidence="11">
        <text>ATP + H2O = ADP + phosphate + H(+)</text>
        <dbReference type="Rhea" id="RHEA:13065"/>
        <dbReference type="ChEBI" id="CHEBI:15377"/>
        <dbReference type="ChEBI" id="CHEBI:15378"/>
        <dbReference type="ChEBI" id="CHEBI:30616"/>
        <dbReference type="ChEBI" id="CHEBI:43474"/>
        <dbReference type="ChEBI" id="CHEBI:456216"/>
        <dbReference type="EC" id="5.6.2.4"/>
    </reaction>
</comment>
<evidence type="ECO:0000313" key="16">
    <source>
        <dbReference type="Proteomes" id="UP000294412"/>
    </source>
</evidence>
<dbReference type="Pfam" id="PF21196">
    <property type="entry name" value="PcrA_UvrD_tudor"/>
    <property type="match status" value="1"/>
</dbReference>
<reference evidence="15 16" key="1">
    <citation type="submission" date="2019-02" db="EMBL/GenBank/DDBJ databases">
        <authorList>
            <person name="Manzano-Marin A."/>
            <person name="Manzano-Marin A."/>
        </authorList>
    </citation>
    <scope>NUCLEOTIDE SEQUENCE [LARGE SCALE GENOMIC DNA]</scope>
    <source>
        <strain evidence="15 16">ErCicuneomaculata</strain>
    </source>
</reference>
<keyword evidence="4 12" id="KW-0347">Helicase</keyword>
<dbReference type="RefSeq" id="WP_157993353.1">
    <property type="nucleotide sequence ID" value="NZ_LR217703.1"/>
</dbReference>
<dbReference type="Gene3D" id="3.40.50.300">
    <property type="entry name" value="P-loop containing nucleotide triphosphate hydrolases"/>
    <property type="match status" value="2"/>
</dbReference>
<dbReference type="PANTHER" id="PTHR11070:SF2">
    <property type="entry name" value="ATP-DEPENDENT DNA HELICASE SRS2"/>
    <property type="match status" value="1"/>
</dbReference>
<dbReference type="EC" id="5.6.2.4" evidence="9"/>
<dbReference type="GO" id="GO:0005524">
    <property type="term" value="F:ATP binding"/>
    <property type="evidence" value="ECO:0007669"/>
    <property type="project" value="UniProtKB-UniRule"/>
</dbReference>
<dbReference type="Gene3D" id="1.10.486.10">
    <property type="entry name" value="PCRA, domain 4"/>
    <property type="match status" value="1"/>
</dbReference>
<keyword evidence="6" id="KW-0238">DNA-binding</keyword>
<comment type="similarity">
    <text evidence="1">Belongs to the helicase family. UvrD subfamily.</text>
</comment>
<dbReference type="SUPFAM" id="SSF52540">
    <property type="entry name" value="P-loop containing nucleoside triphosphate hydrolases"/>
    <property type="match status" value="1"/>
</dbReference>
<evidence type="ECO:0000259" key="14">
    <source>
        <dbReference type="PROSITE" id="PS51217"/>
    </source>
</evidence>
<evidence type="ECO:0000256" key="4">
    <source>
        <dbReference type="ARBA" id="ARBA00022806"/>
    </source>
</evidence>
<name>A0A451D1R9_9GAMM</name>
<evidence type="ECO:0000256" key="11">
    <source>
        <dbReference type="ARBA" id="ARBA00048988"/>
    </source>
</evidence>
<dbReference type="CDD" id="cd17932">
    <property type="entry name" value="DEXQc_UvrD"/>
    <property type="match status" value="1"/>
</dbReference>
<keyword evidence="5 12" id="KW-0067">ATP-binding</keyword>
<dbReference type="CDD" id="cd18807">
    <property type="entry name" value="SF1_C_UvrD"/>
    <property type="match status" value="1"/>
</dbReference>
<dbReference type="Pfam" id="PF00580">
    <property type="entry name" value="UvrD-helicase"/>
    <property type="match status" value="1"/>
</dbReference>
<sequence>MNIDRLSLLLNTQQLAAVSAPRSNLLLLAGAGSGKTRVLVYRIAWLMEIDKCSPHSILAVTFTTKAAEEMRERLRKLIGIVHSSMWIGTFHSLSHRLLCIHYLSANLQKNFQIIDTEDQIRLLKRLIHSMNLDIKKWTPRQGLSYITAKKEKGLRPSCIKQSISPMENIWLRIYQVYQDSCDRLGLVDFSELLLRAYELLRDNPDILHYYHRIFTNILVDEFQDTNPMQYSWVRTLASRDSNVMIVGDDDQSIYGWRGAKTANMQNFLKDFSLATIMRLERNYRSTSNILEAANILISNNHSRMGKKLWTKGSRGELITIYCAFNAYDEACFVADCIQIWVKNGGSLSECAILYRNNVQSVEIEKVFLQRGIVYQIYGGMKFFQRQEIKDTLSYLRLILNHNDDIAFERILNTPPRGIGIRTLEIVREASREHNLTFWEATKIVLKNKRFAAKKSFVSLKNFIDLVDSLEKIIKNIPLYMQIKRILKDSGLLLMYSQEKGDAGQIRIQNLKELINTTRQYDSDLSHDKNLIPLQVFLSQLMLEVGPKSVDKVQDAVRLMTTHSSKGLEFMNVFIIGMEEGIFPGQISLNEVGGLEEERRLAYVGITRAMVKLTLTYAKSRRLYGKEVCHTPSRFINEIPSKCTKKIHYRERANQGLQYERVDDIGIIKHSDLKAHKRVQHLLFGEGSIIKSIGHGEQKRLKIHFDSDDIKWLLATYVKLI</sequence>
<dbReference type="PROSITE" id="PS51217">
    <property type="entry name" value="UVRD_HELICASE_CTER"/>
    <property type="match status" value="1"/>
</dbReference>
<proteinExistence type="inferred from homology"/>
<evidence type="ECO:0000313" key="15">
    <source>
        <dbReference type="EMBL" id="VFP79556.1"/>
    </source>
</evidence>
<evidence type="ECO:0000256" key="1">
    <source>
        <dbReference type="ARBA" id="ARBA00009922"/>
    </source>
</evidence>
<dbReference type="InterPro" id="IPR027417">
    <property type="entry name" value="P-loop_NTPase"/>
</dbReference>
<dbReference type="EMBL" id="LR217703">
    <property type="protein sequence ID" value="VFP79556.1"/>
    <property type="molecule type" value="Genomic_DNA"/>
</dbReference>
<evidence type="ECO:0000256" key="5">
    <source>
        <dbReference type="ARBA" id="ARBA00022840"/>
    </source>
</evidence>
<dbReference type="InterPro" id="IPR013986">
    <property type="entry name" value="DExx_box_DNA_helicase_dom_sf"/>
</dbReference>
<feature type="domain" description="UvrD-like helicase C-terminal" evidence="14">
    <location>
        <begin position="287"/>
        <end position="566"/>
    </location>
</feature>
<dbReference type="InterPro" id="IPR014017">
    <property type="entry name" value="DNA_helicase_UvrD-like_C"/>
</dbReference>
<dbReference type="GO" id="GO:0000725">
    <property type="term" value="P:recombinational repair"/>
    <property type="evidence" value="ECO:0007669"/>
    <property type="project" value="TreeGrafter"/>
</dbReference>